<evidence type="ECO:0000259" key="4">
    <source>
        <dbReference type="PROSITE" id="PS50213"/>
    </source>
</evidence>
<dbReference type="InterPro" id="IPR000782">
    <property type="entry name" value="FAS1_domain"/>
</dbReference>
<dbReference type="SUPFAM" id="SSF82153">
    <property type="entry name" value="FAS1 domain"/>
    <property type="match status" value="1"/>
</dbReference>
<keyword evidence="6" id="KW-1185">Reference proteome</keyword>
<feature type="region of interest" description="Disordered" evidence="2">
    <location>
        <begin position="236"/>
        <end position="260"/>
    </location>
</feature>
<keyword evidence="3" id="KW-0472">Membrane</keyword>
<protein>
    <recommendedName>
        <fullName evidence="4">FAS1 domain-containing protein</fullName>
    </recommendedName>
</protein>
<name>A0AA36E8I9_LACSI</name>
<gene>
    <name evidence="5" type="ORF">LSALG_LOCUS26507</name>
</gene>
<dbReference type="EMBL" id="OX465081">
    <property type="protein sequence ID" value="CAI9287126.1"/>
    <property type="molecule type" value="Genomic_DNA"/>
</dbReference>
<feature type="compositionally biased region" description="Pro residues" evidence="2">
    <location>
        <begin position="241"/>
        <end position="253"/>
    </location>
</feature>
<feature type="transmembrane region" description="Helical" evidence="3">
    <location>
        <begin position="41"/>
        <end position="62"/>
    </location>
</feature>
<evidence type="ECO:0000313" key="5">
    <source>
        <dbReference type="EMBL" id="CAI9287126.1"/>
    </source>
</evidence>
<organism evidence="5 6">
    <name type="scientific">Lactuca saligna</name>
    <name type="common">Willowleaf lettuce</name>
    <dbReference type="NCBI Taxonomy" id="75948"/>
    <lineage>
        <taxon>Eukaryota</taxon>
        <taxon>Viridiplantae</taxon>
        <taxon>Streptophyta</taxon>
        <taxon>Embryophyta</taxon>
        <taxon>Tracheophyta</taxon>
        <taxon>Spermatophyta</taxon>
        <taxon>Magnoliopsida</taxon>
        <taxon>eudicotyledons</taxon>
        <taxon>Gunneridae</taxon>
        <taxon>Pentapetalae</taxon>
        <taxon>asterids</taxon>
        <taxon>campanulids</taxon>
        <taxon>Asterales</taxon>
        <taxon>Asteraceae</taxon>
        <taxon>Cichorioideae</taxon>
        <taxon>Cichorieae</taxon>
        <taxon>Lactucinae</taxon>
        <taxon>Lactuca</taxon>
    </lineage>
</organism>
<dbReference type="InterPro" id="IPR052806">
    <property type="entry name" value="Fasciclin-like_AGP"/>
</dbReference>
<accession>A0AA36E8I9</accession>
<reference evidence="5" key="1">
    <citation type="submission" date="2023-04" db="EMBL/GenBank/DDBJ databases">
        <authorList>
            <person name="Vijverberg K."/>
            <person name="Xiong W."/>
            <person name="Schranz E."/>
        </authorList>
    </citation>
    <scope>NUCLEOTIDE SEQUENCE</scope>
</reference>
<dbReference type="PANTHER" id="PTHR33985">
    <property type="entry name" value="OS02G0491300 PROTEIN-RELATED"/>
    <property type="match status" value="1"/>
</dbReference>
<dbReference type="PROSITE" id="PS50213">
    <property type="entry name" value="FAS1"/>
    <property type="match status" value="1"/>
</dbReference>
<evidence type="ECO:0000313" key="6">
    <source>
        <dbReference type="Proteomes" id="UP001177003"/>
    </source>
</evidence>
<dbReference type="AlphaFoldDB" id="A0AA36E8I9"/>
<keyword evidence="3" id="KW-0812">Transmembrane</keyword>
<evidence type="ECO:0000256" key="1">
    <source>
        <dbReference type="ARBA" id="ARBA00007843"/>
    </source>
</evidence>
<dbReference type="InterPro" id="IPR036378">
    <property type="entry name" value="FAS1_dom_sf"/>
</dbReference>
<keyword evidence="3" id="KW-1133">Transmembrane helix</keyword>
<dbReference type="Pfam" id="PF02469">
    <property type="entry name" value="Fasciclin"/>
    <property type="match status" value="1"/>
</dbReference>
<evidence type="ECO:0000256" key="3">
    <source>
        <dbReference type="SAM" id="Phobius"/>
    </source>
</evidence>
<dbReference type="PANTHER" id="PTHR33985:SF15">
    <property type="entry name" value="FASCICLIN-LIKE ARABINOGALACTAN PROTEIN 19"/>
    <property type="match status" value="1"/>
</dbReference>
<dbReference type="Proteomes" id="UP001177003">
    <property type="component" value="Chromosome 5"/>
</dbReference>
<feature type="domain" description="FAS1" evidence="4">
    <location>
        <begin position="54"/>
        <end position="199"/>
    </location>
</feature>
<sequence length="403" mass="44010">MRGIKNRLWESVATENKIPPKSFQLFSDPIHLPPSTMASTFSISTALLLLLIFTNTVLVTAVPEREYYSMLSALRFRGYHLFANAITTTDLRYDILSGSNFTFFAPIDSALYSLDMSMSAADYTMALRFHGVPHRLSLPDLRMLPYGSNSFPSLVRGHEIHIVNPLLLPFPVVVEGIDIAFPGLFYDEHIAVHGLEGIIDFRSLTDTGNSTSILGSNVASNSTKDHGYESAATNLTNVHTPPSPMTAPSPQPPSNSTVNQTVAVPEAATPRPASNIAESPVVVPMTSTVPSSAISTDMQGISISGAPPHRPPEVYSAFTPRGREEHMSTATRYELISEKIPGVSLATKSTANATEEFTQVDEKNIDCSTTDDDGERLNIANIRRGDLYTREVYNPINMTFAQE</sequence>
<comment type="similarity">
    <text evidence="1">Belongs to the fasciclin-like AGP family.</text>
</comment>
<proteinExistence type="inferred from homology"/>
<evidence type="ECO:0000256" key="2">
    <source>
        <dbReference type="SAM" id="MobiDB-lite"/>
    </source>
</evidence>